<dbReference type="Gene3D" id="2.60.120.620">
    <property type="entry name" value="q2cbj1_9rhob like domain"/>
    <property type="match status" value="2"/>
</dbReference>
<keyword evidence="3" id="KW-0479">Metal-binding</keyword>
<dbReference type="Proteomes" id="UP001152562">
    <property type="component" value="Unassembled WGS sequence"/>
</dbReference>
<evidence type="ECO:0000256" key="8">
    <source>
        <dbReference type="ARBA" id="ARBA00029938"/>
    </source>
</evidence>
<dbReference type="Pfam" id="PF10637">
    <property type="entry name" value="Ofd1_CTDD"/>
    <property type="match status" value="1"/>
</dbReference>
<feature type="region of interest" description="Disordered" evidence="10">
    <location>
        <begin position="77"/>
        <end position="104"/>
    </location>
</feature>
<evidence type="ECO:0000256" key="3">
    <source>
        <dbReference type="ARBA" id="ARBA00022723"/>
    </source>
</evidence>
<reference evidence="12" key="1">
    <citation type="submission" date="2022-05" db="EMBL/GenBank/DDBJ databases">
        <authorList>
            <person name="Okamura Y."/>
        </authorList>
    </citation>
    <scope>NUCLEOTIDE SEQUENCE</scope>
</reference>
<keyword evidence="7" id="KW-0408">Iron</keyword>
<dbReference type="PANTHER" id="PTHR12117">
    <property type="entry name" value="HISTONE ACETYLTRANSFERASE COMPLEX"/>
    <property type="match status" value="1"/>
</dbReference>
<evidence type="ECO:0000256" key="9">
    <source>
        <dbReference type="ARBA" id="ARBA00047444"/>
    </source>
</evidence>
<dbReference type="GO" id="GO:0031543">
    <property type="term" value="F:peptidyl-proline dioxygenase activity"/>
    <property type="evidence" value="ECO:0007669"/>
    <property type="project" value="TreeGrafter"/>
</dbReference>
<evidence type="ECO:0000313" key="13">
    <source>
        <dbReference type="Proteomes" id="UP001152562"/>
    </source>
</evidence>
<feature type="compositionally biased region" description="Low complexity" evidence="10">
    <location>
        <begin position="81"/>
        <end position="96"/>
    </location>
</feature>
<keyword evidence="5" id="KW-0223">Dioxygenase</keyword>
<dbReference type="InterPro" id="IPR005123">
    <property type="entry name" value="Oxoglu/Fe-dep_dioxygenase_dom"/>
</dbReference>
<evidence type="ECO:0000256" key="7">
    <source>
        <dbReference type="ARBA" id="ARBA00023004"/>
    </source>
</evidence>
<feature type="region of interest" description="Disordered" evidence="10">
    <location>
        <begin position="1"/>
        <end position="43"/>
    </location>
</feature>
<dbReference type="Pfam" id="PF13661">
    <property type="entry name" value="2OG-FeII_Oxy_4"/>
    <property type="match status" value="2"/>
</dbReference>
<dbReference type="PROSITE" id="PS51471">
    <property type="entry name" value="FE2OG_OXY"/>
    <property type="match status" value="1"/>
</dbReference>
<dbReference type="InterPro" id="IPR006620">
    <property type="entry name" value="Pro_4_hyd_alph"/>
</dbReference>
<dbReference type="GO" id="GO:0005506">
    <property type="term" value="F:iron ion binding"/>
    <property type="evidence" value="ECO:0007669"/>
    <property type="project" value="InterPro"/>
</dbReference>
<gene>
    <name evidence="12" type="ORF">PIBRA_LOCUS2565</name>
</gene>
<keyword evidence="4" id="KW-0847">Vitamin C</keyword>
<dbReference type="InterPro" id="IPR051842">
    <property type="entry name" value="uS12_prolyl_hydroxylase"/>
</dbReference>
<sequence length="613" mass="67868">MSSPRNDTEEPSVAAVESKSASTGSNDAGASGHHQAAKRRLSSTAVIEISDTESDDSDVCAVNSYQATADEVKRIRKDYTSSSSSSSSSDYSSDSESPWEDDSIVIKDKFETKAKRAELNPRANRMDDPQLNAAIKLEEVIERLTSHWNDDRDHLSKEVTLTCQPFKVCRVHNLLANPEIINNIVDDMNTLDWTRKKMDLYEFHQTTDLANLTWQRSIRGIYELLKTELKNWVSQVTGLELHSVSASCSLYGPGDHLLIHDDQMTDRRVAFIFYLAPWHPPDLQHHIHNGDGDATNHKGAPWCGWSESMGGALELFARDASGAPTDVERRLYPANNTLAFFQVGKDSFHQVGEVLSMELPRLSINGWFHGPTSESSAAAPEDLVLHKPHSQVVVVQQWLQSTYMSTRVRAQVQAQMERASEVSLRDLLQPDCLAALMAALEAPDVEWEPCSGRHRRRYMRVSAAWAEAAMKAESGSEPNPVAGLLRLAGSAAFVRVLADCTDLALASYSGLELQRWTPGDYTLLAGREQYERARLEATLYLGAPARALSGGQRVYVAPEEAARGEALLTVPPVHNALSLVYCDAGAAAFTKYLGRLAAPPHRRHYVLACSYYE</sequence>
<protein>
    <recommendedName>
        <fullName evidence="8">uS12 prolyl 3-hydroxylase</fullName>
    </recommendedName>
</protein>
<evidence type="ECO:0000256" key="1">
    <source>
        <dbReference type="ARBA" id="ARBA00001961"/>
    </source>
</evidence>
<dbReference type="AlphaFoldDB" id="A0A9P0X496"/>
<dbReference type="SMART" id="SM00702">
    <property type="entry name" value="P4Hc"/>
    <property type="match status" value="1"/>
</dbReference>
<dbReference type="GO" id="GO:0005737">
    <property type="term" value="C:cytoplasm"/>
    <property type="evidence" value="ECO:0007669"/>
    <property type="project" value="TreeGrafter"/>
</dbReference>
<comment type="caution">
    <text evidence="12">The sequence shown here is derived from an EMBL/GenBank/DDBJ whole genome shotgun (WGS) entry which is preliminary data.</text>
</comment>
<comment type="catalytic activity">
    <reaction evidence="9">
        <text>[ribosomal protein uS12]-L-proline + 2-oxoglutarate + O2 = [ribosomal protein uS12]-(3S)-3-hydroxy-L-proline + succinate + CO2</text>
        <dbReference type="Rhea" id="RHEA:54156"/>
        <dbReference type="Rhea" id="RHEA-COMP:13816"/>
        <dbReference type="Rhea" id="RHEA-COMP:13818"/>
        <dbReference type="ChEBI" id="CHEBI:15379"/>
        <dbReference type="ChEBI" id="CHEBI:16526"/>
        <dbReference type="ChEBI" id="CHEBI:16810"/>
        <dbReference type="ChEBI" id="CHEBI:30031"/>
        <dbReference type="ChEBI" id="CHEBI:50342"/>
        <dbReference type="ChEBI" id="CHEBI:85428"/>
    </reaction>
</comment>
<feature type="domain" description="Fe2OG dioxygenase" evidence="11">
    <location>
        <begin position="240"/>
        <end position="370"/>
    </location>
</feature>
<evidence type="ECO:0000256" key="2">
    <source>
        <dbReference type="ARBA" id="ARBA00007443"/>
    </source>
</evidence>
<dbReference type="PANTHER" id="PTHR12117:SF0">
    <property type="entry name" value="PROLYL 3-HYDROXYLASE OGFOD1"/>
    <property type="match status" value="1"/>
</dbReference>
<evidence type="ECO:0000259" key="11">
    <source>
        <dbReference type="PROSITE" id="PS51471"/>
    </source>
</evidence>
<dbReference type="InterPro" id="IPR019601">
    <property type="entry name" value="Oxoglutarate/Fe-dep_Oase_C"/>
</dbReference>
<evidence type="ECO:0000256" key="6">
    <source>
        <dbReference type="ARBA" id="ARBA00023002"/>
    </source>
</evidence>
<evidence type="ECO:0000256" key="4">
    <source>
        <dbReference type="ARBA" id="ARBA00022896"/>
    </source>
</evidence>
<name>A0A9P0X496_PIEBR</name>
<organism evidence="12 13">
    <name type="scientific">Pieris brassicae</name>
    <name type="common">White butterfly</name>
    <name type="synonym">Large white butterfly</name>
    <dbReference type="NCBI Taxonomy" id="7116"/>
    <lineage>
        <taxon>Eukaryota</taxon>
        <taxon>Metazoa</taxon>
        <taxon>Ecdysozoa</taxon>
        <taxon>Arthropoda</taxon>
        <taxon>Hexapoda</taxon>
        <taxon>Insecta</taxon>
        <taxon>Pterygota</taxon>
        <taxon>Neoptera</taxon>
        <taxon>Endopterygota</taxon>
        <taxon>Lepidoptera</taxon>
        <taxon>Glossata</taxon>
        <taxon>Ditrysia</taxon>
        <taxon>Papilionoidea</taxon>
        <taxon>Pieridae</taxon>
        <taxon>Pierinae</taxon>
        <taxon>Pieris</taxon>
    </lineage>
</organism>
<keyword evidence="13" id="KW-1185">Reference proteome</keyword>
<evidence type="ECO:0000256" key="10">
    <source>
        <dbReference type="SAM" id="MobiDB-lite"/>
    </source>
</evidence>
<comment type="similarity">
    <text evidence="2">Belongs to the TPA1 family.</text>
</comment>
<evidence type="ECO:0000313" key="12">
    <source>
        <dbReference type="EMBL" id="CAH3999883.1"/>
    </source>
</evidence>
<proteinExistence type="inferred from homology"/>
<keyword evidence="6" id="KW-0560">Oxidoreductase</keyword>
<dbReference type="GO" id="GO:0006449">
    <property type="term" value="P:regulation of translational termination"/>
    <property type="evidence" value="ECO:0007669"/>
    <property type="project" value="TreeGrafter"/>
</dbReference>
<dbReference type="EMBL" id="CALOZG010000003">
    <property type="protein sequence ID" value="CAH3999883.1"/>
    <property type="molecule type" value="Genomic_DNA"/>
</dbReference>
<accession>A0A9P0X496</accession>
<comment type="cofactor">
    <cofactor evidence="1">
        <name>L-ascorbate</name>
        <dbReference type="ChEBI" id="CHEBI:38290"/>
    </cofactor>
</comment>
<dbReference type="GO" id="GO:0031418">
    <property type="term" value="F:L-ascorbic acid binding"/>
    <property type="evidence" value="ECO:0007669"/>
    <property type="project" value="UniProtKB-KW"/>
</dbReference>
<evidence type="ECO:0000256" key="5">
    <source>
        <dbReference type="ARBA" id="ARBA00022964"/>
    </source>
</evidence>
<dbReference type="InterPro" id="IPR039558">
    <property type="entry name" value="TPA1/OFD1_N"/>
</dbReference>
<feature type="compositionally biased region" description="Polar residues" evidence="10">
    <location>
        <begin position="19"/>
        <end position="28"/>
    </location>
</feature>